<sequence length="463" mass="51957">MLEAALHAWQKSMQRGRPPRFAVGAEKSQDTLTIQFSNAGGCAVEDIFTGKRKDFSIQYPKKGFRKRSYTPFVFRLGAATDGIYAQGTVQVDREPPQGARVALVRLVRKVMGPKYRYSLQLLLSLPEPVRVEHFARRKPLLAIHIGWNFDEAGRRLAGLSDNGDALDASILSLPVSIEQDLRRSTEIQAIRDANRDAIVQRLKADLVLPDDLPEEDALRVLWEKLRRLPAQHISANRLHYLAGLLALRDAMPEWFELWRKADKRRWQKQVHLAKSARNRRGTFYRQTALDLARRYEAMVLEMPDLKKAAEKLNELTGEKTDLAKKARAGRVIAALYSLESALHWAACKCGTAVLHLSGEETVKSCALCRGVSMVTDPEDGQMLYCEDCGSTVDRKKNGAANAWKLAKENLEPLVTEYWETVLTKTQEAAQRKVEKAQKMAAGRKARAAARKGVDGAESADSRV</sequence>
<name>A0A059ZZU0_ACICK</name>
<feature type="region of interest" description="Disordered" evidence="1">
    <location>
        <begin position="435"/>
        <end position="463"/>
    </location>
</feature>
<dbReference type="EMBL" id="CP005986">
    <property type="protein sequence ID" value="AIA55437.1"/>
    <property type="molecule type" value="Genomic_DNA"/>
</dbReference>
<organism evidence="2 3">
    <name type="scientific">Acidithiobacillus caldus (strain ATCC 51756 / DSM 8584 / KU)</name>
    <dbReference type="NCBI Taxonomy" id="637389"/>
    <lineage>
        <taxon>Bacteria</taxon>
        <taxon>Pseudomonadati</taxon>
        <taxon>Pseudomonadota</taxon>
        <taxon>Acidithiobacillia</taxon>
        <taxon>Acidithiobacillales</taxon>
        <taxon>Acidithiobacillaceae</taxon>
        <taxon>Acidithiobacillus</taxon>
    </lineage>
</organism>
<feature type="compositionally biased region" description="Basic and acidic residues" evidence="1">
    <location>
        <begin position="451"/>
        <end position="463"/>
    </location>
</feature>
<dbReference type="HOGENOM" id="CLU_590041_0_0_6"/>
<dbReference type="AlphaFoldDB" id="A0A059ZZU0"/>
<dbReference type="eggNOG" id="COG0675">
    <property type="taxonomic scope" value="Bacteria"/>
</dbReference>
<dbReference type="Proteomes" id="UP000005522">
    <property type="component" value="Chromosome"/>
</dbReference>
<evidence type="ECO:0000256" key="1">
    <source>
        <dbReference type="SAM" id="MobiDB-lite"/>
    </source>
</evidence>
<gene>
    <name evidence="2" type="ORF">Acaty_c1573</name>
</gene>
<evidence type="ECO:0000313" key="3">
    <source>
        <dbReference type="Proteomes" id="UP000005522"/>
    </source>
</evidence>
<accession>A0A059ZZU0</accession>
<reference evidence="2 3" key="1">
    <citation type="journal article" date="2009" name="J. Bacteriol.">
        <title>Draft genome sequence of the extremely acidophilic bacterium Acidithiobacillus caldus ATCC 51756 reveals metabolic versatility in the genus Acidithiobacillus.</title>
        <authorList>
            <person name="Valdes J."/>
            <person name="Quatrini R."/>
            <person name="Hallberg K."/>
            <person name="Dopson M."/>
            <person name="Valenzuela P.D."/>
            <person name="Holmes D.S."/>
        </authorList>
    </citation>
    <scope>NUCLEOTIDE SEQUENCE [LARGE SCALE GENOMIC DNA]</scope>
    <source>
        <strain evidence="3">ATCC 51756 / DSM 8584 / KU</strain>
    </source>
</reference>
<protein>
    <submittedName>
        <fullName evidence="2">Transposase, IS605 OrfB</fullName>
    </submittedName>
</protein>
<dbReference type="KEGG" id="acz:Acaty_c1573"/>
<proteinExistence type="predicted"/>
<dbReference type="RefSeq" id="WP_004872439.1">
    <property type="nucleotide sequence ID" value="NZ_CP005986.1"/>
</dbReference>
<evidence type="ECO:0000313" key="2">
    <source>
        <dbReference type="EMBL" id="AIA55437.1"/>
    </source>
</evidence>